<name>A0ABD3R0D9_9STRA</name>
<feature type="transmembrane region" description="Helical" evidence="5">
    <location>
        <begin position="368"/>
        <end position="385"/>
    </location>
</feature>
<dbReference type="Proteomes" id="UP001516023">
    <property type="component" value="Unassembled WGS sequence"/>
</dbReference>
<dbReference type="InterPro" id="IPR050368">
    <property type="entry name" value="ClC-type_chloride_channel"/>
</dbReference>
<comment type="subcellular location">
    <subcellularLocation>
        <location evidence="1">Membrane</location>
        <topology evidence="1">Multi-pass membrane protein</topology>
    </subcellularLocation>
</comment>
<dbReference type="SUPFAM" id="SSF81340">
    <property type="entry name" value="Clc chloride channel"/>
    <property type="match status" value="1"/>
</dbReference>
<feature type="transmembrane region" description="Helical" evidence="5">
    <location>
        <begin position="81"/>
        <end position="104"/>
    </location>
</feature>
<dbReference type="CDD" id="cd00400">
    <property type="entry name" value="Voltage_gated_ClC"/>
    <property type="match status" value="1"/>
</dbReference>
<feature type="transmembrane region" description="Helical" evidence="5">
    <location>
        <begin position="309"/>
        <end position="331"/>
    </location>
</feature>
<feature type="transmembrane region" description="Helical" evidence="5">
    <location>
        <begin position="194"/>
        <end position="212"/>
    </location>
</feature>
<evidence type="ECO:0000256" key="4">
    <source>
        <dbReference type="ARBA" id="ARBA00023136"/>
    </source>
</evidence>
<dbReference type="EMBL" id="JABMIG020000001">
    <property type="protein sequence ID" value="KAL3805918.1"/>
    <property type="molecule type" value="Genomic_DNA"/>
</dbReference>
<evidence type="ECO:0000256" key="2">
    <source>
        <dbReference type="ARBA" id="ARBA00022692"/>
    </source>
</evidence>
<evidence type="ECO:0000313" key="7">
    <source>
        <dbReference type="Proteomes" id="UP001516023"/>
    </source>
</evidence>
<keyword evidence="7" id="KW-1185">Reference proteome</keyword>
<feature type="transmembrane region" description="Helical" evidence="5">
    <location>
        <begin position="532"/>
        <end position="551"/>
    </location>
</feature>
<protein>
    <recommendedName>
        <fullName evidence="8">Chloride channel protein</fullName>
    </recommendedName>
</protein>
<evidence type="ECO:0008006" key="8">
    <source>
        <dbReference type="Google" id="ProtNLM"/>
    </source>
</evidence>
<keyword evidence="2 5" id="KW-0812">Transmembrane</keyword>
<evidence type="ECO:0000256" key="1">
    <source>
        <dbReference type="ARBA" id="ARBA00004141"/>
    </source>
</evidence>
<dbReference type="Pfam" id="PF00654">
    <property type="entry name" value="Voltage_CLC"/>
    <property type="match status" value="1"/>
</dbReference>
<feature type="transmembrane region" description="Helical" evidence="5">
    <location>
        <begin position="444"/>
        <end position="465"/>
    </location>
</feature>
<feature type="transmembrane region" description="Helical" evidence="5">
    <location>
        <begin position="263"/>
        <end position="288"/>
    </location>
</feature>
<dbReference type="GO" id="GO:0016020">
    <property type="term" value="C:membrane"/>
    <property type="evidence" value="ECO:0007669"/>
    <property type="project" value="UniProtKB-SubCell"/>
</dbReference>
<dbReference type="PANTHER" id="PTHR43427">
    <property type="entry name" value="CHLORIDE CHANNEL PROTEIN CLC-E"/>
    <property type="match status" value="1"/>
</dbReference>
<evidence type="ECO:0000313" key="6">
    <source>
        <dbReference type="EMBL" id="KAL3805918.1"/>
    </source>
</evidence>
<dbReference type="InterPro" id="IPR014743">
    <property type="entry name" value="Cl-channel_core"/>
</dbReference>
<dbReference type="InterPro" id="IPR001807">
    <property type="entry name" value="ClC"/>
</dbReference>
<organism evidence="6 7">
    <name type="scientific">Cyclotella cryptica</name>
    <dbReference type="NCBI Taxonomy" id="29204"/>
    <lineage>
        <taxon>Eukaryota</taxon>
        <taxon>Sar</taxon>
        <taxon>Stramenopiles</taxon>
        <taxon>Ochrophyta</taxon>
        <taxon>Bacillariophyta</taxon>
        <taxon>Coscinodiscophyceae</taxon>
        <taxon>Thalassiosirophycidae</taxon>
        <taxon>Stephanodiscales</taxon>
        <taxon>Stephanodiscaceae</taxon>
        <taxon>Cyclotella</taxon>
    </lineage>
</organism>
<dbReference type="AlphaFoldDB" id="A0ABD3R0D9"/>
<accession>A0ABD3R0D9</accession>
<comment type="caution">
    <text evidence="6">The sequence shown here is derived from an EMBL/GenBank/DDBJ whole genome shotgun (WGS) entry which is preliminary data.</text>
</comment>
<feature type="transmembrane region" description="Helical" evidence="5">
    <location>
        <begin position="224"/>
        <end position="243"/>
    </location>
</feature>
<reference evidence="6 7" key="1">
    <citation type="journal article" date="2020" name="G3 (Bethesda)">
        <title>Improved Reference Genome for Cyclotella cryptica CCMP332, a Model for Cell Wall Morphogenesis, Salinity Adaptation, and Lipid Production in Diatoms (Bacillariophyta).</title>
        <authorList>
            <person name="Roberts W.R."/>
            <person name="Downey K.M."/>
            <person name="Ruck E.C."/>
            <person name="Traller J.C."/>
            <person name="Alverson A.J."/>
        </authorList>
    </citation>
    <scope>NUCLEOTIDE SEQUENCE [LARGE SCALE GENOMIC DNA]</scope>
    <source>
        <strain evidence="6 7">CCMP332</strain>
    </source>
</reference>
<sequence>MALCIDPESQLTRSNVDTLRYGAVSPIPINHHHDEITNASHHSPTTVLTPLQNHLGISEVFSSDQKPRRERDDSFISDESLLFARAALAGGLAASMGYIYSIILQASVNTIWKIIPNAIHATPAYIAVTISFGGLLVGILHALLDKSYTLPEFILDLSGKPSPQNVPTLFPALVHTLLLSIVTSSFAFSVGPEAPMISAGCMIGAALARHWYKDADGQGDDELMIKHLVLIYAGASGALTAFLEKPLAGSIFALELTNASSNLATVELGPIIVASTLVPLLIKALIWPNASMKAFFTYGEVGDLNSREALAIGLGCGLVGAVLGTIFHQFVALLKGPLWSTRQEFGAQSTGEESNKYNVIGFLTKRVVLVRALVGLAVGLLSMYYPTTMFWSEGTLQCAVDGHLTPFNAVQMGLSKTLTTAARVDTSIPFEDAWDAAQVGIFKFIAIVLACAGKFPGGVIYPLFFAGASLAHAFVKLLPSISSESVSPVVVMALMASSQSSVTRTPLATVVLLTVSATSLGTQISIMLPSVIVSSYVGVWFSRFLATGSYFRYSYE</sequence>
<dbReference type="PANTHER" id="PTHR43427:SF12">
    <property type="entry name" value="CHLORIDE TRANSPORTER"/>
    <property type="match status" value="1"/>
</dbReference>
<dbReference type="PRINTS" id="PR00762">
    <property type="entry name" value="CLCHANNEL"/>
</dbReference>
<evidence type="ECO:0000256" key="5">
    <source>
        <dbReference type="SAM" id="Phobius"/>
    </source>
</evidence>
<evidence type="ECO:0000256" key="3">
    <source>
        <dbReference type="ARBA" id="ARBA00022989"/>
    </source>
</evidence>
<gene>
    <name evidence="6" type="ORF">HJC23_007879</name>
</gene>
<keyword evidence="3 5" id="KW-1133">Transmembrane helix</keyword>
<keyword evidence="4 5" id="KW-0472">Membrane</keyword>
<dbReference type="Gene3D" id="1.10.3080.10">
    <property type="entry name" value="Clc chloride channel"/>
    <property type="match status" value="1"/>
</dbReference>
<feature type="transmembrane region" description="Helical" evidence="5">
    <location>
        <begin position="124"/>
        <end position="144"/>
    </location>
</feature>
<proteinExistence type="predicted"/>